<evidence type="ECO:0000313" key="4">
    <source>
        <dbReference type="Proteomes" id="UP000054567"/>
    </source>
</evidence>
<evidence type="ECO:0000259" key="2">
    <source>
        <dbReference type="Pfam" id="PF13358"/>
    </source>
</evidence>
<dbReference type="OrthoDB" id="4502264at2759"/>
<gene>
    <name evidence="3" type="ORF">CPAG_08553</name>
</gene>
<dbReference type="Pfam" id="PF13358">
    <property type="entry name" value="DDE_3"/>
    <property type="match status" value="1"/>
</dbReference>
<evidence type="ECO:0000256" key="1">
    <source>
        <dbReference type="SAM" id="MobiDB-lite"/>
    </source>
</evidence>
<sequence>MFWGCFMYEKKGPCHIWEPETAAAKHQGQKELNALNIDCEIKAREEWELVNGIHRLRIRPNCGKKPTFKFAVKNGKLVRRGKGGVDWYRYQKEVLLAKLFPFVKECLESRPNTVVLEDGAPAHTHFYQQELYNIHKINCLLWPGNSPDLNMIEPAWMWLKRRTTAKGAPQESKTAEHEWKKAWEELPQAKIQQWVERIPHHIQEVICLEGGNEYREGGYKAPRVWKGQRQDLGADSWAAGLETLEAAEALAALYNLGREDPWEDTEDEDLEQDSDESN</sequence>
<dbReference type="GO" id="GO:0003676">
    <property type="term" value="F:nucleic acid binding"/>
    <property type="evidence" value="ECO:0007669"/>
    <property type="project" value="InterPro"/>
</dbReference>
<feature type="compositionally biased region" description="Acidic residues" evidence="1">
    <location>
        <begin position="261"/>
        <end position="278"/>
    </location>
</feature>
<organism evidence="3 4">
    <name type="scientific">Coccidioides posadasii RMSCC 3488</name>
    <dbReference type="NCBI Taxonomy" id="454284"/>
    <lineage>
        <taxon>Eukaryota</taxon>
        <taxon>Fungi</taxon>
        <taxon>Dikarya</taxon>
        <taxon>Ascomycota</taxon>
        <taxon>Pezizomycotina</taxon>
        <taxon>Eurotiomycetes</taxon>
        <taxon>Eurotiomycetidae</taxon>
        <taxon>Onygenales</taxon>
        <taxon>Onygenaceae</taxon>
        <taxon>Coccidioides</taxon>
    </lineage>
</organism>
<dbReference type="VEuPathDB" id="FungiDB:CPAG_08553"/>
<evidence type="ECO:0000313" key="3">
    <source>
        <dbReference type="EMBL" id="KMM72256.1"/>
    </source>
</evidence>
<reference evidence="4" key="3">
    <citation type="journal article" date="2010" name="Genome Res.">
        <title>Population genomic sequencing of Coccidioides fungi reveals recent hybridization and transposon control.</title>
        <authorList>
            <person name="Neafsey D.E."/>
            <person name="Barker B.M."/>
            <person name="Sharpton T.J."/>
            <person name="Stajich J.E."/>
            <person name="Park D.J."/>
            <person name="Whiston E."/>
            <person name="Hung C.-Y."/>
            <person name="McMahan C."/>
            <person name="White J."/>
            <person name="Sykes S."/>
            <person name="Heiman D."/>
            <person name="Young S."/>
            <person name="Zeng Q."/>
            <person name="Abouelleil A."/>
            <person name="Aftuck L."/>
            <person name="Bessette D."/>
            <person name="Brown A."/>
            <person name="FitzGerald M."/>
            <person name="Lui A."/>
            <person name="Macdonald J.P."/>
            <person name="Priest M."/>
            <person name="Orbach M.J."/>
            <person name="Galgiani J.N."/>
            <person name="Kirkland T.N."/>
            <person name="Cole G.T."/>
            <person name="Birren B.W."/>
            <person name="Henn M.R."/>
            <person name="Taylor J.W."/>
            <person name="Rounsley S.D."/>
        </authorList>
    </citation>
    <scope>NUCLEOTIDE SEQUENCE [LARGE SCALE GENOMIC DNA]</scope>
    <source>
        <strain evidence="4">RMSCC 3488</strain>
    </source>
</reference>
<accession>A0A0J6FGJ7</accession>
<name>A0A0J6FGJ7_COCPO</name>
<dbReference type="Proteomes" id="UP000054567">
    <property type="component" value="Unassembled WGS sequence"/>
</dbReference>
<dbReference type="Gene3D" id="3.30.420.10">
    <property type="entry name" value="Ribonuclease H-like superfamily/Ribonuclease H"/>
    <property type="match status" value="1"/>
</dbReference>
<proteinExistence type="predicted"/>
<dbReference type="EMBL" id="DS268113">
    <property type="protein sequence ID" value="KMM72256.1"/>
    <property type="molecule type" value="Genomic_DNA"/>
</dbReference>
<dbReference type="AlphaFoldDB" id="A0A0J6FGJ7"/>
<dbReference type="InterPro" id="IPR038717">
    <property type="entry name" value="Tc1-like_DDE_dom"/>
</dbReference>
<protein>
    <recommendedName>
        <fullName evidence="2">Tc1-like transposase DDE domain-containing protein</fullName>
    </recommendedName>
</protein>
<reference evidence="3 4" key="1">
    <citation type="submission" date="2007-06" db="EMBL/GenBank/DDBJ databases">
        <title>The Genome Sequence of Coccidioides posadasii RMSCC_3488.</title>
        <authorList>
            <consortium name="Coccidioides Genome Resources Consortium"/>
            <consortium name="The Broad Institute Genome Sequencing Platform"/>
            <person name="Henn M.R."/>
            <person name="Sykes S."/>
            <person name="Young S."/>
            <person name="Jaffe D."/>
            <person name="Berlin A."/>
            <person name="Alvarez P."/>
            <person name="Butler J."/>
            <person name="Gnerre S."/>
            <person name="Grabherr M."/>
            <person name="Mauceli E."/>
            <person name="Brockman W."/>
            <person name="Kodira C."/>
            <person name="Alvarado L."/>
            <person name="Zeng Q."/>
            <person name="Crawford M."/>
            <person name="Antoine C."/>
            <person name="Devon K."/>
            <person name="Galgiani J."/>
            <person name="Orsborn K."/>
            <person name="Lewis M.L."/>
            <person name="Nusbaum C."/>
            <person name="Galagan J."/>
            <person name="Birren B."/>
        </authorList>
    </citation>
    <scope>NUCLEOTIDE SEQUENCE [LARGE SCALE GENOMIC DNA]</scope>
    <source>
        <strain evidence="3 4">RMSCC 3488</strain>
    </source>
</reference>
<reference evidence="4" key="2">
    <citation type="journal article" date="2009" name="Genome Res.">
        <title>Comparative genomic analyses of the human fungal pathogens Coccidioides and their relatives.</title>
        <authorList>
            <person name="Sharpton T.J."/>
            <person name="Stajich J.E."/>
            <person name="Rounsley S.D."/>
            <person name="Gardner M.J."/>
            <person name="Wortman J.R."/>
            <person name="Jordar V.S."/>
            <person name="Maiti R."/>
            <person name="Kodira C.D."/>
            <person name="Neafsey D.E."/>
            <person name="Zeng Q."/>
            <person name="Hung C.-Y."/>
            <person name="McMahan C."/>
            <person name="Muszewska A."/>
            <person name="Grynberg M."/>
            <person name="Mandel M.A."/>
            <person name="Kellner E.M."/>
            <person name="Barker B.M."/>
            <person name="Galgiani J.N."/>
            <person name="Orbach M.J."/>
            <person name="Kirkland T.N."/>
            <person name="Cole G.T."/>
            <person name="Henn M.R."/>
            <person name="Birren B.W."/>
            <person name="Taylor J.W."/>
        </authorList>
    </citation>
    <scope>NUCLEOTIDE SEQUENCE [LARGE SCALE GENOMIC DNA]</scope>
    <source>
        <strain evidence="4">RMSCC 3488</strain>
    </source>
</reference>
<feature type="region of interest" description="Disordered" evidence="1">
    <location>
        <begin position="257"/>
        <end position="278"/>
    </location>
</feature>
<feature type="domain" description="Tc1-like transposase DDE" evidence="2">
    <location>
        <begin position="104"/>
        <end position="166"/>
    </location>
</feature>
<dbReference type="InterPro" id="IPR036397">
    <property type="entry name" value="RNaseH_sf"/>
</dbReference>